<reference evidence="2" key="1">
    <citation type="submission" date="2014-11" db="EMBL/GenBank/DDBJ databases">
        <authorList>
            <person name="Otto D Thomas"/>
            <person name="Naeem Raeece"/>
        </authorList>
    </citation>
    <scope>NUCLEOTIDE SEQUENCE</scope>
</reference>
<accession>A0A0G4HEJ4</accession>
<evidence type="ECO:0000313" key="2">
    <source>
        <dbReference type="EMBL" id="CEM42323.1"/>
    </source>
</evidence>
<evidence type="ECO:0000256" key="1">
    <source>
        <dbReference type="SAM" id="MobiDB-lite"/>
    </source>
</evidence>
<organism evidence="2">
    <name type="scientific">Chromera velia CCMP2878</name>
    <dbReference type="NCBI Taxonomy" id="1169474"/>
    <lineage>
        <taxon>Eukaryota</taxon>
        <taxon>Sar</taxon>
        <taxon>Alveolata</taxon>
        <taxon>Colpodellida</taxon>
        <taxon>Chromeraceae</taxon>
        <taxon>Chromera</taxon>
    </lineage>
</organism>
<name>A0A0G4HEJ4_9ALVE</name>
<proteinExistence type="predicted"/>
<feature type="region of interest" description="Disordered" evidence="1">
    <location>
        <begin position="83"/>
        <end position="194"/>
    </location>
</feature>
<sequence>MASPPEGEKPPVEFEVAAFWFHNAAENVAEEIVSEIVTRAQEVLHERVTTARAATVSANCLMEHLLSHLDACFMRHDKGEIGAGESDWEFEPEPRPALADSWSRNAIAQRRKRKPKVEENQFVGDEKPAARRRPQGTPLQTVEEGKSNPPETIPIRMPTPIDDPEEDALRNQKGREMKRKQEEEAKQRRKQKVR</sequence>
<protein>
    <submittedName>
        <fullName evidence="2">Uncharacterized protein</fullName>
    </submittedName>
</protein>
<feature type="compositionally biased region" description="Basic and acidic residues" evidence="1">
    <location>
        <begin position="167"/>
        <end position="186"/>
    </location>
</feature>
<dbReference type="AlphaFoldDB" id="A0A0G4HEJ4"/>
<dbReference type="VEuPathDB" id="CryptoDB:Cvel_26653"/>
<gene>
    <name evidence="2" type="ORF">Cvel_26653</name>
</gene>
<feature type="compositionally biased region" description="Basic and acidic residues" evidence="1">
    <location>
        <begin position="116"/>
        <end position="129"/>
    </location>
</feature>
<dbReference type="EMBL" id="CDMZ01002427">
    <property type="protein sequence ID" value="CEM42323.1"/>
    <property type="molecule type" value="Genomic_DNA"/>
</dbReference>